<reference evidence="1 2" key="1">
    <citation type="submission" date="2019-05" db="EMBL/GenBank/DDBJ databases">
        <title>Emergence of the Ug99 lineage of the wheat stem rust pathogen through somatic hybridization.</title>
        <authorList>
            <person name="Li F."/>
            <person name="Upadhyaya N.M."/>
            <person name="Sperschneider J."/>
            <person name="Matny O."/>
            <person name="Nguyen-Phuc H."/>
            <person name="Mago R."/>
            <person name="Raley C."/>
            <person name="Miller M.E."/>
            <person name="Silverstein K.A.T."/>
            <person name="Henningsen E."/>
            <person name="Hirsch C.D."/>
            <person name="Visser B."/>
            <person name="Pretorius Z.A."/>
            <person name="Steffenson B.J."/>
            <person name="Schwessinger B."/>
            <person name="Dodds P.N."/>
            <person name="Figueroa M."/>
        </authorList>
    </citation>
    <scope>NUCLEOTIDE SEQUENCE [LARGE SCALE GENOMIC DNA]</scope>
    <source>
        <strain evidence="1 2">Ug99</strain>
    </source>
</reference>
<accession>A0A5B0LRJ8</accession>
<gene>
    <name evidence="1" type="ORF">PGTUg99_029908</name>
</gene>
<protein>
    <submittedName>
        <fullName evidence="1">Uncharacterized protein</fullName>
    </submittedName>
</protein>
<evidence type="ECO:0000313" key="1">
    <source>
        <dbReference type="EMBL" id="KAA1067062.1"/>
    </source>
</evidence>
<comment type="caution">
    <text evidence="1">The sequence shown here is derived from an EMBL/GenBank/DDBJ whole genome shotgun (WGS) entry which is preliminary data.</text>
</comment>
<dbReference type="EMBL" id="VDEP01000508">
    <property type="protein sequence ID" value="KAA1067062.1"/>
    <property type="molecule type" value="Genomic_DNA"/>
</dbReference>
<proteinExistence type="predicted"/>
<dbReference type="Proteomes" id="UP000325313">
    <property type="component" value="Unassembled WGS sequence"/>
</dbReference>
<dbReference type="AlphaFoldDB" id="A0A5B0LRJ8"/>
<organism evidence="1 2">
    <name type="scientific">Puccinia graminis f. sp. tritici</name>
    <dbReference type="NCBI Taxonomy" id="56615"/>
    <lineage>
        <taxon>Eukaryota</taxon>
        <taxon>Fungi</taxon>
        <taxon>Dikarya</taxon>
        <taxon>Basidiomycota</taxon>
        <taxon>Pucciniomycotina</taxon>
        <taxon>Pucciniomycetes</taxon>
        <taxon>Pucciniales</taxon>
        <taxon>Pucciniaceae</taxon>
        <taxon>Puccinia</taxon>
    </lineage>
</organism>
<sequence length="115" mass="12382">MVLLPLRLRDKALLATVSTDGMVKVWSTDKLNSPLKLSWGYDGFIDEDLPQASQPTPSKELTIIDANGSLVKVTPTSVAVVWSDLKKVAVSSSEGIPSDKLACTQARREGFLPAV</sequence>
<name>A0A5B0LRJ8_PUCGR</name>
<evidence type="ECO:0000313" key="2">
    <source>
        <dbReference type="Proteomes" id="UP000325313"/>
    </source>
</evidence>